<sequence length="125" mass="14960">MFDMYLVEKEYTRNIKEAISNLKENNFEVALDYIHKAMFINDSSGEVHNLLGIYYEKKGDLNMSGKHYRAAWDLEPTFKAPMNNLQRITSYNYKRTEKYIEYGEDFYRARINLDTKNLYTNLQSK</sequence>
<dbReference type="RefSeq" id="WP_186860911.1">
    <property type="nucleotide sequence ID" value="NZ_JACOOO010000042.1"/>
</dbReference>
<dbReference type="InterPro" id="IPR011990">
    <property type="entry name" value="TPR-like_helical_dom_sf"/>
</dbReference>
<dbReference type="EMBL" id="JACOOO010000042">
    <property type="protein sequence ID" value="MBC5630649.1"/>
    <property type="molecule type" value="Genomic_DNA"/>
</dbReference>
<accession>A0ABR7DGX5</accession>
<dbReference type="Proteomes" id="UP000596929">
    <property type="component" value="Unassembled WGS sequence"/>
</dbReference>
<comment type="caution">
    <text evidence="1">The sequence shown here is derived from an EMBL/GenBank/DDBJ whole genome shotgun (WGS) entry which is preliminary data.</text>
</comment>
<evidence type="ECO:0008006" key="3">
    <source>
        <dbReference type="Google" id="ProtNLM"/>
    </source>
</evidence>
<reference evidence="1 2" key="1">
    <citation type="submission" date="2020-08" db="EMBL/GenBank/DDBJ databases">
        <title>Genome public.</title>
        <authorList>
            <person name="Liu C."/>
            <person name="Sun Q."/>
        </authorList>
    </citation>
    <scope>NUCLEOTIDE SEQUENCE [LARGE SCALE GENOMIC DNA]</scope>
    <source>
        <strain evidence="1 2">NSJ-6</strain>
    </source>
</reference>
<proteinExistence type="predicted"/>
<dbReference type="Gene3D" id="1.25.40.10">
    <property type="entry name" value="Tetratricopeptide repeat domain"/>
    <property type="match status" value="1"/>
</dbReference>
<evidence type="ECO:0000313" key="2">
    <source>
        <dbReference type="Proteomes" id="UP000596929"/>
    </source>
</evidence>
<gene>
    <name evidence="1" type="ORF">H8S20_17460</name>
</gene>
<name>A0ABR7DGX5_9CLOT</name>
<evidence type="ECO:0000313" key="1">
    <source>
        <dbReference type="EMBL" id="MBC5630649.1"/>
    </source>
</evidence>
<protein>
    <recommendedName>
        <fullName evidence="3">Tetratricopeptide repeat protein</fullName>
    </recommendedName>
</protein>
<organism evidence="1 2">
    <name type="scientific">Clostridium hominis</name>
    <dbReference type="NCBI Taxonomy" id="2763036"/>
    <lineage>
        <taxon>Bacteria</taxon>
        <taxon>Bacillati</taxon>
        <taxon>Bacillota</taxon>
        <taxon>Clostridia</taxon>
        <taxon>Eubacteriales</taxon>
        <taxon>Clostridiaceae</taxon>
        <taxon>Clostridium</taxon>
    </lineage>
</organism>
<keyword evidence="2" id="KW-1185">Reference proteome</keyword>
<dbReference type="SUPFAM" id="SSF48452">
    <property type="entry name" value="TPR-like"/>
    <property type="match status" value="1"/>
</dbReference>